<feature type="transmembrane region" description="Helical" evidence="1">
    <location>
        <begin position="14"/>
        <end position="33"/>
    </location>
</feature>
<dbReference type="InterPro" id="IPR008620">
    <property type="entry name" value="FixH"/>
</dbReference>
<evidence type="ECO:0000313" key="3">
    <source>
        <dbReference type="Proteomes" id="UP000037600"/>
    </source>
</evidence>
<keyword evidence="1" id="KW-1133">Transmembrane helix</keyword>
<dbReference type="PATRIC" id="fig|1513271.3.peg.859"/>
<dbReference type="Pfam" id="PF05751">
    <property type="entry name" value="FixH"/>
    <property type="match status" value="1"/>
</dbReference>
<protein>
    <recommendedName>
        <fullName evidence="4">FixH family protein</fullName>
    </recommendedName>
</protein>
<evidence type="ECO:0000313" key="2">
    <source>
        <dbReference type="EMBL" id="KMT66420.1"/>
    </source>
</evidence>
<dbReference type="RefSeq" id="WP_048690018.1">
    <property type="nucleotide sequence ID" value="NZ_KQ130483.1"/>
</dbReference>
<name>A0A0J8GUG7_9ALTE</name>
<dbReference type="AlphaFoldDB" id="A0A0J8GUG7"/>
<dbReference type="STRING" id="1513271.XM47_04145"/>
<sequence length="165" mass="19326">MTEEPIRPWYKEPWPWVLITIIVLPIIIMVIRLNIYSDYKVEMVVDDYYKKGKAINQEFDRERLAKDYGIAIFAQFKPDRLLLDINKNQKAPKELASVIVSFYHPTQVVKDVNLMATMRGDGLYTANLPENMKGKWQVTIEPYNKTWKVQKTIILPTPDKVLITP</sequence>
<gene>
    <name evidence="2" type="ORF">XM47_04145</name>
</gene>
<accession>A0A0J8GUG7</accession>
<dbReference type="OrthoDB" id="5295180at2"/>
<proteinExistence type="predicted"/>
<evidence type="ECO:0000256" key="1">
    <source>
        <dbReference type="SAM" id="Phobius"/>
    </source>
</evidence>
<evidence type="ECO:0008006" key="4">
    <source>
        <dbReference type="Google" id="ProtNLM"/>
    </source>
</evidence>
<reference evidence="2 3" key="1">
    <citation type="submission" date="2015-04" db="EMBL/GenBank/DDBJ databases">
        <title>Draft Genome Sequence of the Novel Agar-Digesting Marine Bacterium Q1.</title>
        <authorList>
            <person name="Li Y."/>
            <person name="Li D."/>
            <person name="Chen G."/>
            <person name="Du Z."/>
        </authorList>
    </citation>
    <scope>NUCLEOTIDE SEQUENCE [LARGE SCALE GENOMIC DNA]</scope>
    <source>
        <strain evidence="2 3">Q1</strain>
    </source>
</reference>
<keyword evidence="1" id="KW-0812">Transmembrane</keyword>
<dbReference type="Proteomes" id="UP000037600">
    <property type="component" value="Unassembled WGS sequence"/>
</dbReference>
<keyword evidence="3" id="KW-1185">Reference proteome</keyword>
<keyword evidence="1" id="KW-0472">Membrane</keyword>
<dbReference type="EMBL" id="LAZL01000004">
    <property type="protein sequence ID" value="KMT66420.1"/>
    <property type="molecule type" value="Genomic_DNA"/>
</dbReference>
<comment type="caution">
    <text evidence="2">The sequence shown here is derived from an EMBL/GenBank/DDBJ whole genome shotgun (WGS) entry which is preliminary data.</text>
</comment>
<organism evidence="2 3">
    <name type="scientific">Catenovulum maritimum</name>
    <dbReference type="NCBI Taxonomy" id="1513271"/>
    <lineage>
        <taxon>Bacteria</taxon>
        <taxon>Pseudomonadati</taxon>
        <taxon>Pseudomonadota</taxon>
        <taxon>Gammaproteobacteria</taxon>
        <taxon>Alteromonadales</taxon>
        <taxon>Alteromonadaceae</taxon>
        <taxon>Catenovulum</taxon>
    </lineage>
</organism>